<comment type="subcellular location">
    <subcellularLocation>
        <location evidence="1">Cell membrane</location>
        <topology evidence="1">Multi-pass membrane protein</topology>
    </subcellularLocation>
</comment>
<dbReference type="InterPro" id="IPR001851">
    <property type="entry name" value="ABC_transp_permease"/>
</dbReference>
<dbReference type="KEGG" id="pars:DRW48_09630"/>
<accession>A0A344PKL1</accession>
<dbReference type="AlphaFoldDB" id="A0A344PKL1"/>
<dbReference type="CDD" id="cd06582">
    <property type="entry name" value="TM_PBP1_LivH_like"/>
    <property type="match status" value="1"/>
</dbReference>
<dbReference type="EMBL" id="CP030918">
    <property type="protein sequence ID" value="AXC49916.1"/>
    <property type="molecule type" value="Genomic_DNA"/>
</dbReference>
<evidence type="ECO:0000256" key="3">
    <source>
        <dbReference type="ARBA" id="ARBA00022475"/>
    </source>
</evidence>
<feature type="transmembrane region" description="Helical" evidence="9">
    <location>
        <begin position="67"/>
        <end position="86"/>
    </location>
</feature>
<dbReference type="GO" id="GO:0005886">
    <property type="term" value="C:plasma membrane"/>
    <property type="evidence" value="ECO:0007669"/>
    <property type="project" value="UniProtKB-SubCell"/>
</dbReference>
<evidence type="ECO:0000256" key="1">
    <source>
        <dbReference type="ARBA" id="ARBA00004651"/>
    </source>
</evidence>
<dbReference type="PANTHER" id="PTHR11795">
    <property type="entry name" value="BRANCHED-CHAIN AMINO ACID TRANSPORT SYSTEM PERMEASE PROTEIN LIVH"/>
    <property type="match status" value="1"/>
</dbReference>
<keyword evidence="3" id="KW-1003">Cell membrane</keyword>
<organism evidence="10 11">
    <name type="scientific">Paracoccus suum</name>
    <dbReference type="NCBI Taxonomy" id="2259340"/>
    <lineage>
        <taxon>Bacteria</taxon>
        <taxon>Pseudomonadati</taxon>
        <taxon>Pseudomonadota</taxon>
        <taxon>Alphaproteobacteria</taxon>
        <taxon>Rhodobacterales</taxon>
        <taxon>Paracoccaceae</taxon>
        <taxon>Paracoccus</taxon>
    </lineage>
</organism>
<dbReference type="RefSeq" id="WP_114076235.1">
    <property type="nucleotide sequence ID" value="NZ_CP030918.1"/>
</dbReference>
<evidence type="ECO:0000256" key="7">
    <source>
        <dbReference type="ARBA" id="ARBA00023136"/>
    </source>
</evidence>
<keyword evidence="6 9" id="KW-1133">Transmembrane helix</keyword>
<evidence type="ECO:0000256" key="4">
    <source>
        <dbReference type="ARBA" id="ARBA00022692"/>
    </source>
</evidence>
<evidence type="ECO:0000313" key="11">
    <source>
        <dbReference type="Proteomes" id="UP000252023"/>
    </source>
</evidence>
<feature type="transmembrane region" description="Helical" evidence="9">
    <location>
        <begin position="12"/>
        <end position="32"/>
    </location>
</feature>
<dbReference type="GO" id="GO:0006865">
    <property type="term" value="P:amino acid transport"/>
    <property type="evidence" value="ECO:0007669"/>
    <property type="project" value="UniProtKB-KW"/>
</dbReference>
<evidence type="ECO:0000256" key="2">
    <source>
        <dbReference type="ARBA" id="ARBA00022448"/>
    </source>
</evidence>
<feature type="transmembrane region" description="Helical" evidence="9">
    <location>
        <begin position="44"/>
        <end position="61"/>
    </location>
</feature>
<evidence type="ECO:0000256" key="9">
    <source>
        <dbReference type="SAM" id="Phobius"/>
    </source>
</evidence>
<comment type="similarity">
    <text evidence="8">Belongs to the binding-protein-dependent transport system permease family. LivHM subfamily.</text>
</comment>
<dbReference type="OrthoDB" id="9810089at2"/>
<keyword evidence="2" id="KW-0813">Transport</keyword>
<dbReference type="GO" id="GO:0022857">
    <property type="term" value="F:transmembrane transporter activity"/>
    <property type="evidence" value="ECO:0007669"/>
    <property type="project" value="InterPro"/>
</dbReference>
<keyword evidence="5" id="KW-0029">Amino-acid transport</keyword>
<keyword evidence="11" id="KW-1185">Reference proteome</keyword>
<sequence>MTGAMLIETLLNGLITGSIYALVGSGIALIYGTTRVLNFAHGEAMMIAAYLVLIGSTALGLPPVVAALGAIVLTMAAAALMQRVIIAPIMGRDDWAFRIIAVTIGLSIFLQSAAQLIWGESFQGMPYFFEGVLVIGPVRMPWQRIAILVVAGLALGLSAWLLYRTRLGQMIRATAQDAEAAQAFGIPAGRVHTMVFAMSAGLAAVGAIMLAPLMSVNPWMGVPYLLKAFAVVILGGLGSFGGAVLAGLLLGVVESFAVAFTASEWRDVISFGLLIAVIWVRPYGLFRGREG</sequence>
<dbReference type="InterPro" id="IPR052157">
    <property type="entry name" value="BCAA_transport_permease"/>
</dbReference>
<proteinExistence type="inferred from homology"/>
<gene>
    <name evidence="10" type="ORF">DRW48_09630</name>
</gene>
<evidence type="ECO:0000313" key="10">
    <source>
        <dbReference type="EMBL" id="AXC49916.1"/>
    </source>
</evidence>
<dbReference type="Pfam" id="PF02653">
    <property type="entry name" value="BPD_transp_2"/>
    <property type="match status" value="1"/>
</dbReference>
<dbReference type="Proteomes" id="UP000252023">
    <property type="component" value="Chromosome"/>
</dbReference>
<protein>
    <submittedName>
        <fullName evidence="10">Branched-chain amino acid ABC transporter permease</fullName>
    </submittedName>
</protein>
<keyword evidence="4 9" id="KW-0812">Transmembrane</keyword>
<feature type="transmembrane region" description="Helical" evidence="9">
    <location>
        <begin position="228"/>
        <end position="253"/>
    </location>
</feature>
<evidence type="ECO:0000256" key="6">
    <source>
        <dbReference type="ARBA" id="ARBA00022989"/>
    </source>
</evidence>
<feature type="transmembrane region" description="Helical" evidence="9">
    <location>
        <begin position="195"/>
        <end position="216"/>
    </location>
</feature>
<reference evidence="11" key="1">
    <citation type="submission" date="2018-07" db="EMBL/GenBank/DDBJ databases">
        <title>Genome sequencing of Paracoccus sp. SC2-6.</title>
        <authorList>
            <person name="Heo J."/>
            <person name="Kim S.-J."/>
            <person name="Kwon S.-W."/>
        </authorList>
    </citation>
    <scope>NUCLEOTIDE SEQUENCE [LARGE SCALE GENOMIC DNA]</scope>
    <source>
        <strain evidence="11">SC2-6</strain>
    </source>
</reference>
<feature type="transmembrane region" description="Helical" evidence="9">
    <location>
        <begin position="145"/>
        <end position="163"/>
    </location>
</feature>
<dbReference type="PANTHER" id="PTHR11795:SF445">
    <property type="entry name" value="AMINO ACID ABC TRANSPORTER PERMEASE PROTEIN"/>
    <property type="match status" value="1"/>
</dbReference>
<keyword evidence="7 9" id="KW-0472">Membrane</keyword>
<evidence type="ECO:0000256" key="5">
    <source>
        <dbReference type="ARBA" id="ARBA00022970"/>
    </source>
</evidence>
<feature type="transmembrane region" description="Helical" evidence="9">
    <location>
        <begin position="95"/>
        <end position="118"/>
    </location>
</feature>
<evidence type="ECO:0000256" key="8">
    <source>
        <dbReference type="ARBA" id="ARBA00037998"/>
    </source>
</evidence>
<name>A0A344PKL1_9RHOB</name>